<evidence type="ECO:0000256" key="1">
    <source>
        <dbReference type="SAM" id="MobiDB-lite"/>
    </source>
</evidence>
<dbReference type="Proteomes" id="UP000594260">
    <property type="component" value="Unplaced"/>
</dbReference>
<name>A0A7M7JT25_VARDE</name>
<reference evidence="2" key="1">
    <citation type="submission" date="2021-01" db="UniProtKB">
        <authorList>
            <consortium name="EnsemblMetazoa"/>
        </authorList>
    </citation>
    <scope>IDENTIFICATION</scope>
</reference>
<dbReference type="OrthoDB" id="6537216at2759"/>
<accession>A0A7M7JT25</accession>
<dbReference type="InParanoid" id="A0A7M7JT25"/>
<keyword evidence="3" id="KW-1185">Reference proteome</keyword>
<evidence type="ECO:0000313" key="3">
    <source>
        <dbReference type="Proteomes" id="UP000594260"/>
    </source>
</evidence>
<protein>
    <submittedName>
        <fullName evidence="2">Uncharacterized protein</fullName>
    </submittedName>
</protein>
<dbReference type="KEGG" id="vde:111246520"/>
<dbReference type="EnsemblMetazoa" id="XM_022796257">
    <property type="protein sequence ID" value="XP_022651992"/>
    <property type="gene ID" value="LOC111246520"/>
</dbReference>
<feature type="compositionally biased region" description="Basic and acidic residues" evidence="1">
    <location>
        <begin position="134"/>
        <end position="186"/>
    </location>
</feature>
<dbReference type="AlphaFoldDB" id="A0A7M7JT25"/>
<feature type="region of interest" description="Disordered" evidence="1">
    <location>
        <begin position="125"/>
        <end position="209"/>
    </location>
</feature>
<organism evidence="2 3">
    <name type="scientific">Varroa destructor</name>
    <name type="common">Honeybee mite</name>
    <dbReference type="NCBI Taxonomy" id="109461"/>
    <lineage>
        <taxon>Eukaryota</taxon>
        <taxon>Metazoa</taxon>
        <taxon>Ecdysozoa</taxon>
        <taxon>Arthropoda</taxon>
        <taxon>Chelicerata</taxon>
        <taxon>Arachnida</taxon>
        <taxon>Acari</taxon>
        <taxon>Parasitiformes</taxon>
        <taxon>Mesostigmata</taxon>
        <taxon>Gamasina</taxon>
        <taxon>Dermanyssoidea</taxon>
        <taxon>Varroidae</taxon>
        <taxon>Varroa</taxon>
    </lineage>
</organism>
<sequence length="227" mass="25323">MVQLHMGLVAAATYITVACVLHRAEAQKRLRLAAAAAILRGGPMIPLPLRYPVHVARPKIIEMPIHHQVPIEVPVQHYSHSMKRVSIPVHGHSHSEKHVALYSRSHPHLRSDKDVHVPIYHHHESHSHYPTYHEQQHHHQNHGDDSRGYEGDSCEEEHGRHGHAGHEDGHTAAANERHGWRSEAHGSGHRGNVATADKGYSESGSSGSAEDLGWRIFTMADGKNRSM</sequence>
<dbReference type="RefSeq" id="XP_022651992.1">
    <property type="nucleotide sequence ID" value="XM_022796257.1"/>
</dbReference>
<proteinExistence type="predicted"/>
<dbReference type="GeneID" id="111246520"/>
<evidence type="ECO:0000313" key="2">
    <source>
        <dbReference type="EnsemblMetazoa" id="XP_022651992"/>
    </source>
</evidence>